<keyword evidence="1" id="KW-1133">Transmembrane helix</keyword>
<evidence type="ECO:0000313" key="3">
    <source>
        <dbReference type="Proteomes" id="UP000714915"/>
    </source>
</evidence>
<organism evidence="2 3">
    <name type="scientific">Candidatus Dojkabacteria bacterium</name>
    <dbReference type="NCBI Taxonomy" id="2099670"/>
    <lineage>
        <taxon>Bacteria</taxon>
        <taxon>Candidatus Dojkabacteria</taxon>
    </lineage>
</organism>
<evidence type="ECO:0000313" key="2">
    <source>
        <dbReference type="EMBL" id="MCA9387306.1"/>
    </source>
</evidence>
<dbReference type="Proteomes" id="UP000714915">
    <property type="component" value="Unassembled WGS sequence"/>
</dbReference>
<dbReference type="AlphaFoldDB" id="A0A955LC34"/>
<comment type="caution">
    <text evidence="2">The sequence shown here is derived from an EMBL/GenBank/DDBJ whole genome shotgun (WGS) entry which is preliminary data.</text>
</comment>
<accession>A0A955LC34</accession>
<sequence>MNMKFIRSSFFIFIIIGASLGAYLLYQQLSIKTVKKFADDFMLSASFSKDNTWDYTITGDLPNPCYEYEVKEIPNDNNFTITLSIVNPSDNIICTQIIDPVRYSSSFLAPDDIEILFLVEYKDSTVTDTDTISHNIDIDTFSLEKEYSKDLGWTYSINGNIPDCVEVRKTDVQVLESYPEQIYIVLAIQSKNSNCDANKLVQFFESGSIKASDEAIFSIKLEKI</sequence>
<gene>
    <name evidence="2" type="ORF">KC669_04700</name>
</gene>
<feature type="transmembrane region" description="Helical" evidence="1">
    <location>
        <begin position="6"/>
        <end position="26"/>
    </location>
</feature>
<evidence type="ECO:0000256" key="1">
    <source>
        <dbReference type="SAM" id="Phobius"/>
    </source>
</evidence>
<protein>
    <submittedName>
        <fullName evidence="2">Uncharacterized protein</fullName>
    </submittedName>
</protein>
<keyword evidence="1" id="KW-0812">Transmembrane</keyword>
<reference evidence="2" key="1">
    <citation type="submission" date="2020-04" db="EMBL/GenBank/DDBJ databases">
        <authorList>
            <person name="Zhang T."/>
        </authorList>
    </citation>
    <scope>NUCLEOTIDE SEQUENCE</scope>
    <source>
        <strain evidence="2">HKST-UBA09</strain>
    </source>
</reference>
<keyword evidence="1" id="KW-0472">Membrane</keyword>
<dbReference type="EMBL" id="JAGQLF010000084">
    <property type="protein sequence ID" value="MCA9387306.1"/>
    <property type="molecule type" value="Genomic_DNA"/>
</dbReference>
<reference evidence="2" key="2">
    <citation type="journal article" date="2021" name="Microbiome">
        <title>Successional dynamics and alternative stable states in a saline activated sludge microbial community over 9 years.</title>
        <authorList>
            <person name="Wang Y."/>
            <person name="Ye J."/>
            <person name="Ju F."/>
            <person name="Liu L."/>
            <person name="Boyd J.A."/>
            <person name="Deng Y."/>
            <person name="Parks D.H."/>
            <person name="Jiang X."/>
            <person name="Yin X."/>
            <person name="Woodcroft B.J."/>
            <person name="Tyson G.W."/>
            <person name="Hugenholtz P."/>
            <person name="Polz M.F."/>
            <person name="Zhang T."/>
        </authorList>
    </citation>
    <scope>NUCLEOTIDE SEQUENCE</scope>
    <source>
        <strain evidence="2">HKST-UBA09</strain>
    </source>
</reference>
<proteinExistence type="predicted"/>
<name>A0A955LC34_9BACT</name>